<dbReference type="AlphaFoldDB" id="A0A8K0VZ04"/>
<accession>A0A8K0VZ04</accession>
<evidence type="ECO:0000256" key="1">
    <source>
        <dbReference type="SAM" id="MobiDB-lite"/>
    </source>
</evidence>
<reference evidence="2" key="1">
    <citation type="journal article" date="2021" name="Nat. Commun.">
        <title>Genetic determinants of endophytism in the Arabidopsis root mycobiome.</title>
        <authorList>
            <person name="Mesny F."/>
            <person name="Miyauchi S."/>
            <person name="Thiergart T."/>
            <person name="Pickel B."/>
            <person name="Atanasova L."/>
            <person name="Karlsson M."/>
            <person name="Huettel B."/>
            <person name="Barry K.W."/>
            <person name="Haridas S."/>
            <person name="Chen C."/>
            <person name="Bauer D."/>
            <person name="Andreopoulos W."/>
            <person name="Pangilinan J."/>
            <person name="LaButti K."/>
            <person name="Riley R."/>
            <person name="Lipzen A."/>
            <person name="Clum A."/>
            <person name="Drula E."/>
            <person name="Henrissat B."/>
            <person name="Kohler A."/>
            <person name="Grigoriev I.V."/>
            <person name="Martin F.M."/>
            <person name="Hacquard S."/>
        </authorList>
    </citation>
    <scope>NUCLEOTIDE SEQUENCE</scope>
    <source>
        <strain evidence="2">MPI-SDFR-AT-0120</strain>
    </source>
</reference>
<dbReference type="EMBL" id="JAGMVJ010000009">
    <property type="protein sequence ID" value="KAH7087450.1"/>
    <property type="molecule type" value="Genomic_DNA"/>
</dbReference>
<name>A0A8K0VZ04_9PLEO</name>
<comment type="caution">
    <text evidence="2">The sequence shown here is derived from an EMBL/GenBank/DDBJ whole genome shotgun (WGS) entry which is preliminary data.</text>
</comment>
<feature type="compositionally biased region" description="Polar residues" evidence="1">
    <location>
        <begin position="91"/>
        <end position="110"/>
    </location>
</feature>
<dbReference type="Proteomes" id="UP000813461">
    <property type="component" value="Unassembled WGS sequence"/>
</dbReference>
<feature type="compositionally biased region" description="Polar residues" evidence="1">
    <location>
        <begin position="121"/>
        <end position="139"/>
    </location>
</feature>
<proteinExistence type="predicted"/>
<evidence type="ECO:0000313" key="3">
    <source>
        <dbReference type="Proteomes" id="UP000813461"/>
    </source>
</evidence>
<dbReference type="OrthoDB" id="3794485at2759"/>
<protein>
    <submittedName>
        <fullName evidence="2">Uncharacterized protein</fullName>
    </submittedName>
</protein>
<sequence>MVVNTSPPPAALPITRVEWTSDQKPPWSGLKFTLPVGSDALSDALRSRYRDGENLRERKHMAAIEFLTAELQLMRSAQASRAPSDVDDSTASETPTQRSVMARSHSQQHSDLLPSNPVGHNRTSLPLAHTTQPDTSAIGASNPAPVSGQQIVFSVTDGRPQRPRTKRPMTKREKVAYKKTRERGACPSCRKQKAKVWSIHSYRTKLQLTLGAQCTHVDGVYTESEGREQVARLQPGKRYAFDYATNDGSLETSDSVHTMRTLIRWKFASCRRPYLLRQILNQMAASLQTPRAFALTLSIPPRTSPNNLNPIYDSMRARGGCQWQIQARRLRHLGTYHPYSTRMASKYLRMLSIPGRASPLFPVWIQAFQAMVHSARRIFRIFPKGWGLRRAFLDWINTHLHCRCSTKGCGLTKSAGLPPQIRAECRVHKCVSTYYDCP</sequence>
<feature type="region of interest" description="Disordered" evidence="1">
    <location>
        <begin position="78"/>
        <end position="146"/>
    </location>
</feature>
<evidence type="ECO:0000313" key="2">
    <source>
        <dbReference type="EMBL" id="KAH7087450.1"/>
    </source>
</evidence>
<keyword evidence="3" id="KW-1185">Reference proteome</keyword>
<organism evidence="2 3">
    <name type="scientific">Paraphoma chrysanthemicola</name>
    <dbReference type="NCBI Taxonomy" id="798071"/>
    <lineage>
        <taxon>Eukaryota</taxon>
        <taxon>Fungi</taxon>
        <taxon>Dikarya</taxon>
        <taxon>Ascomycota</taxon>
        <taxon>Pezizomycotina</taxon>
        <taxon>Dothideomycetes</taxon>
        <taxon>Pleosporomycetidae</taxon>
        <taxon>Pleosporales</taxon>
        <taxon>Pleosporineae</taxon>
        <taxon>Phaeosphaeriaceae</taxon>
        <taxon>Paraphoma</taxon>
    </lineage>
</organism>
<gene>
    <name evidence="2" type="ORF">FB567DRAFT_346049</name>
</gene>